<dbReference type="InterPro" id="IPR045298">
    <property type="entry name" value="Complex1_LYR_LYRM7"/>
</dbReference>
<evidence type="ECO:0000256" key="8">
    <source>
        <dbReference type="ARBA" id="ARBA00031830"/>
    </source>
</evidence>
<dbReference type="AlphaFoldDB" id="A0A8B9WME1"/>
<dbReference type="GeneTree" id="ENSGT00390000017923"/>
<accession>A0A8B9WME1</accession>
<dbReference type="GO" id="GO:0034551">
    <property type="term" value="P:mitochondrial respiratory chain complex III assembly"/>
    <property type="evidence" value="ECO:0007669"/>
    <property type="project" value="InterPro"/>
</dbReference>
<dbReference type="CDD" id="cd20267">
    <property type="entry name" value="Complex1_LYR_LYRM7"/>
    <property type="match status" value="1"/>
</dbReference>
<comment type="similarity">
    <text evidence="2">Belongs to the complex I LYR family.</text>
</comment>
<evidence type="ECO:0000313" key="10">
    <source>
        <dbReference type="Ensembl" id="ENSBGRP00000009473.1"/>
    </source>
</evidence>
<dbReference type="Pfam" id="PF05347">
    <property type="entry name" value="Complex1_LYR"/>
    <property type="match status" value="1"/>
</dbReference>
<dbReference type="GO" id="GO:0005759">
    <property type="term" value="C:mitochondrial matrix"/>
    <property type="evidence" value="ECO:0007669"/>
    <property type="project" value="UniProtKB-SubCell"/>
</dbReference>
<evidence type="ECO:0000259" key="9">
    <source>
        <dbReference type="Pfam" id="PF05347"/>
    </source>
</evidence>
<comment type="subcellular location">
    <subcellularLocation>
        <location evidence="1">Mitochondrion matrix</location>
    </subcellularLocation>
</comment>
<evidence type="ECO:0000256" key="3">
    <source>
        <dbReference type="ARBA" id="ARBA00023128"/>
    </source>
</evidence>
<evidence type="ECO:0000256" key="1">
    <source>
        <dbReference type="ARBA" id="ARBA00004305"/>
    </source>
</evidence>
<evidence type="ECO:0000256" key="7">
    <source>
        <dbReference type="ARBA" id="ARBA00026165"/>
    </source>
</evidence>
<comment type="function">
    <text evidence="5">Assembly factor required for Rieske Fe-S protein UQCRFS1 incorporation into the cytochrome b-c1 (CIII) complex. Functions as a chaperone, binding to this subunit within the mitochondrial matrix and stabilizing it prior to its translocation and insertion into the late CIII dimeric intermediate within the mitochondrial inner membrane.</text>
</comment>
<dbReference type="PANTHER" id="PTHR46749">
    <property type="entry name" value="COMPLEX III ASSEMBLY FACTOR LYRM7"/>
    <property type="match status" value="1"/>
</dbReference>
<dbReference type="PANTHER" id="PTHR46749:SF1">
    <property type="entry name" value="COMPLEX III ASSEMBLY FACTOR LYRM7"/>
    <property type="match status" value="1"/>
</dbReference>
<reference evidence="10" key="3">
    <citation type="submission" date="2025-09" db="UniProtKB">
        <authorList>
            <consortium name="Ensembl"/>
        </authorList>
    </citation>
    <scope>IDENTIFICATION</scope>
</reference>
<sequence>MSSAAPRGFPRGHCLTQLPSLFLREGGPRRRCFVVIGCGELGTKLRGGDGRMVSRDWLPGGGATRPLEKWPQAETRAMGQAAKVLQLFKTLHRTRQQVFKNDARALEAARIKINEEFKCNKTETSPKKIEELIKIGSDVELILRTSVIQGIHTDHNTLKLVPRKDLLIENVPYCDAPTQKQ</sequence>
<organism evidence="10 11">
    <name type="scientific">Bos mutus grunniens</name>
    <name type="common">Wild yak</name>
    <name type="synonym">Bos grunniens</name>
    <dbReference type="NCBI Taxonomy" id="30521"/>
    <lineage>
        <taxon>Eukaryota</taxon>
        <taxon>Metazoa</taxon>
        <taxon>Chordata</taxon>
        <taxon>Craniata</taxon>
        <taxon>Vertebrata</taxon>
        <taxon>Euteleostomi</taxon>
        <taxon>Mammalia</taxon>
        <taxon>Eutheria</taxon>
        <taxon>Laurasiatheria</taxon>
        <taxon>Artiodactyla</taxon>
        <taxon>Ruminantia</taxon>
        <taxon>Pecora</taxon>
        <taxon>Bovidae</taxon>
        <taxon>Bovinae</taxon>
        <taxon>Bos</taxon>
    </lineage>
</organism>
<evidence type="ECO:0000256" key="2">
    <source>
        <dbReference type="ARBA" id="ARBA00009508"/>
    </source>
</evidence>
<comment type="subunit">
    <text evidence="6">Interacts with UQCRFS1.</text>
</comment>
<keyword evidence="11" id="KW-1185">Reference proteome</keyword>
<dbReference type="Ensembl" id="ENSBGRT00000010907.1">
    <property type="protein sequence ID" value="ENSBGRP00000009473.1"/>
    <property type="gene ID" value="ENSBGRG00000005901.1"/>
</dbReference>
<evidence type="ECO:0000313" key="11">
    <source>
        <dbReference type="Proteomes" id="UP000694520"/>
    </source>
</evidence>
<protein>
    <recommendedName>
        <fullName evidence="7">Complex III assembly factor LYRM7</fullName>
    </recommendedName>
    <alternativeName>
        <fullName evidence="8">LYR motif-containing protein 7</fullName>
    </alternativeName>
</protein>
<keyword evidence="4" id="KW-0143">Chaperone</keyword>
<keyword evidence="3" id="KW-0496">Mitochondrion</keyword>
<proteinExistence type="inferred from homology"/>
<dbReference type="InterPro" id="IPR050435">
    <property type="entry name" value="MZM1/LYRM7"/>
</dbReference>
<evidence type="ECO:0000256" key="4">
    <source>
        <dbReference type="ARBA" id="ARBA00023186"/>
    </source>
</evidence>
<gene>
    <name evidence="10" type="primary">LYRM7</name>
</gene>
<dbReference type="Proteomes" id="UP000694520">
    <property type="component" value="Chromosome 8"/>
</dbReference>
<evidence type="ECO:0000256" key="6">
    <source>
        <dbReference type="ARBA" id="ARBA00025809"/>
    </source>
</evidence>
<evidence type="ECO:0000256" key="5">
    <source>
        <dbReference type="ARBA" id="ARBA00025430"/>
    </source>
</evidence>
<dbReference type="InterPro" id="IPR008011">
    <property type="entry name" value="Complex1_LYR_dom"/>
</dbReference>
<reference evidence="10" key="1">
    <citation type="submission" date="2019-05" db="EMBL/GenBank/DDBJ databases">
        <authorList>
            <person name="Zhang S."/>
            <person name="Liu J."/>
        </authorList>
    </citation>
    <scope>NUCLEOTIDE SEQUENCE [LARGE SCALE GENOMIC DNA]</scope>
</reference>
<name>A0A8B9WME1_BOSMU</name>
<reference evidence="10" key="2">
    <citation type="submission" date="2025-08" db="UniProtKB">
        <authorList>
            <consortium name="Ensembl"/>
        </authorList>
    </citation>
    <scope>IDENTIFICATION</scope>
</reference>
<feature type="domain" description="Complex 1 LYR protein" evidence="9">
    <location>
        <begin position="83"/>
        <end position="137"/>
    </location>
</feature>
<dbReference type="GO" id="GO:0044183">
    <property type="term" value="F:protein folding chaperone"/>
    <property type="evidence" value="ECO:0007669"/>
    <property type="project" value="TreeGrafter"/>
</dbReference>